<dbReference type="PANTHER" id="PTHR11860:SF115">
    <property type="entry name" value="IMMUNOGLOBULIN SUBTYPE DOMAIN-CONTAINING PROTEIN"/>
    <property type="match status" value="1"/>
</dbReference>
<dbReference type="PROSITE" id="PS50835">
    <property type="entry name" value="IG_LIKE"/>
    <property type="match status" value="1"/>
</dbReference>
<dbReference type="GO" id="GO:0005886">
    <property type="term" value="C:plasma membrane"/>
    <property type="evidence" value="ECO:0007669"/>
    <property type="project" value="TreeGrafter"/>
</dbReference>
<proteinExistence type="predicted"/>
<evidence type="ECO:0000256" key="4">
    <source>
        <dbReference type="ARBA" id="ARBA00023136"/>
    </source>
</evidence>
<keyword evidence="4" id="KW-0472">Membrane</keyword>
<dbReference type="AlphaFoldDB" id="A0A9B0LE87"/>
<keyword evidence="3 6" id="KW-0732">Signal</keyword>
<keyword evidence="5" id="KW-1015">Disulfide bond</keyword>
<feature type="chain" id="PRO_5039148656" evidence="6">
    <location>
        <begin position="25"/>
        <end position="236"/>
    </location>
</feature>
<evidence type="ECO:0000256" key="3">
    <source>
        <dbReference type="ARBA" id="ARBA00022729"/>
    </source>
</evidence>
<name>A0A9B0LE87_ODORO</name>
<evidence type="ECO:0000256" key="5">
    <source>
        <dbReference type="ARBA" id="ARBA00023157"/>
    </source>
</evidence>
<dbReference type="InterPro" id="IPR013106">
    <property type="entry name" value="Ig_V-set"/>
</dbReference>
<feature type="signal peptide" evidence="6">
    <location>
        <begin position="1"/>
        <end position="24"/>
    </location>
</feature>
<dbReference type="InterPro" id="IPR036179">
    <property type="entry name" value="Ig-like_dom_sf"/>
</dbReference>
<evidence type="ECO:0000256" key="6">
    <source>
        <dbReference type="SAM" id="SignalP"/>
    </source>
</evidence>
<feature type="domain" description="Ig-like" evidence="7">
    <location>
        <begin position="11"/>
        <end position="108"/>
    </location>
</feature>
<keyword evidence="2" id="KW-0812">Transmembrane</keyword>
<sequence length="236" mass="26442">MTLRDGRPWLPVALLLLQVPGCWCLSGPTSVMGIVSGSLSVQCQYEEKFREMAKYWCKSPCVWSTVKTKGADRKESNGRVSIRDHPANLTFTVTLENLTEDDAGTYRCGIDISWFPVYLLDPTFLVVVSVTPETDILSWPPLRSDIHILWQGTSTLYQVDVWSTDMAEAMVYDFRGEIINMLCFALSKITHCGRNSLPYHEDTKVVLLGEELSTPAKNDVSVSSLKQIFQASPAIQ</sequence>
<dbReference type="FunFam" id="2.60.40.10:FF:000370">
    <property type="entry name" value="CMRF35-like molecule 1"/>
    <property type="match status" value="1"/>
</dbReference>
<accession>A0A9B0LE87</accession>
<dbReference type="CDD" id="cd05716">
    <property type="entry name" value="IgV_pIgR_like"/>
    <property type="match status" value="1"/>
</dbReference>
<evidence type="ECO:0000256" key="2">
    <source>
        <dbReference type="ARBA" id="ARBA00022692"/>
    </source>
</evidence>
<dbReference type="InterPro" id="IPR050671">
    <property type="entry name" value="CD300_family_receptors"/>
</dbReference>
<dbReference type="PANTHER" id="PTHR11860">
    <property type="entry name" value="POLYMERIC-IMMUNOGLOBULIN RECEPTOR"/>
    <property type="match status" value="1"/>
</dbReference>
<organism evidence="8 9">
    <name type="scientific">Odobenus rosmarus divergens</name>
    <name type="common">Pacific walrus</name>
    <dbReference type="NCBI Taxonomy" id="9708"/>
    <lineage>
        <taxon>Eukaryota</taxon>
        <taxon>Metazoa</taxon>
        <taxon>Chordata</taxon>
        <taxon>Craniata</taxon>
        <taxon>Vertebrata</taxon>
        <taxon>Euteleostomi</taxon>
        <taxon>Mammalia</taxon>
        <taxon>Eutheria</taxon>
        <taxon>Laurasiatheria</taxon>
        <taxon>Carnivora</taxon>
        <taxon>Caniformia</taxon>
        <taxon>Pinnipedia</taxon>
        <taxon>Odobenidae</taxon>
        <taxon>Odobenus</taxon>
    </lineage>
</organism>
<keyword evidence="8" id="KW-1185">Reference proteome</keyword>
<dbReference type="InterPro" id="IPR007110">
    <property type="entry name" value="Ig-like_dom"/>
</dbReference>
<dbReference type="InterPro" id="IPR013783">
    <property type="entry name" value="Ig-like_fold"/>
</dbReference>
<dbReference type="Gene3D" id="2.60.40.10">
    <property type="entry name" value="Immunoglobulins"/>
    <property type="match status" value="1"/>
</dbReference>
<dbReference type="RefSeq" id="XP_004394464.1">
    <property type="nucleotide sequence ID" value="XM_004394407.1"/>
</dbReference>
<dbReference type="SUPFAM" id="SSF48726">
    <property type="entry name" value="Immunoglobulin"/>
    <property type="match status" value="1"/>
</dbReference>
<reference evidence="9" key="1">
    <citation type="submission" date="2025-08" db="UniProtKB">
        <authorList>
            <consortium name="RefSeq"/>
        </authorList>
    </citation>
    <scope>IDENTIFICATION</scope>
</reference>
<evidence type="ECO:0000256" key="1">
    <source>
        <dbReference type="ARBA" id="ARBA00004370"/>
    </source>
</evidence>
<dbReference type="Proteomes" id="UP000245340">
    <property type="component" value="Unplaced"/>
</dbReference>
<comment type="subcellular location">
    <subcellularLocation>
        <location evidence="1">Membrane</location>
    </subcellularLocation>
</comment>
<evidence type="ECO:0000313" key="8">
    <source>
        <dbReference type="Proteomes" id="UP000245340"/>
    </source>
</evidence>
<dbReference type="GO" id="GO:0004888">
    <property type="term" value="F:transmembrane signaling receptor activity"/>
    <property type="evidence" value="ECO:0007669"/>
    <property type="project" value="TreeGrafter"/>
</dbReference>
<evidence type="ECO:0000313" key="9">
    <source>
        <dbReference type="RefSeq" id="XP_004394464.1"/>
    </source>
</evidence>
<gene>
    <name evidence="9" type="primary">CD300C</name>
</gene>
<evidence type="ECO:0000259" key="7">
    <source>
        <dbReference type="PROSITE" id="PS50835"/>
    </source>
</evidence>
<protein>
    <submittedName>
        <fullName evidence="9">CMRF35-like molecule 6</fullName>
    </submittedName>
</protein>
<dbReference type="Pfam" id="PF07686">
    <property type="entry name" value="V-set"/>
    <property type="match status" value="1"/>
</dbReference>